<keyword evidence="3" id="KW-1185">Reference proteome</keyword>
<evidence type="ECO:0000256" key="1">
    <source>
        <dbReference type="SAM" id="MobiDB-lite"/>
    </source>
</evidence>
<reference evidence="2" key="1">
    <citation type="submission" date="2023-06" db="EMBL/GenBank/DDBJ databases">
        <title>Reference genome for the Northern bat (Eptesicus nilssonii), a most northern bat species.</title>
        <authorList>
            <person name="Laine V.N."/>
            <person name="Pulliainen A.T."/>
            <person name="Lilley T.M."/>
        </authorList>
    </citation>
    <scope>NUCLEOTIDE SEQUENCE</scope>
    <source>
        <strain evidence="2">BLF_Eptnil</strain>
        <tissue evidence="2">Kidney</tissue>
    </source>
</reference>
<feature type="compositionally biased region" description="Gly residues" evidence="1">
    <location>
        <begin position="25"/>
        <end position="43"/>
    </location>
</feature>
<protein>
    <submittedName>
        <fullName evidence="2">Uncharacterized protein</fullName>
    </submittedName>
</protein>
<evidence type="ECO:0000313" key="3">
    <source>
        <dbReference type="Proteomes" id="UP001177744"/>
    </source>
</evidence>
<dbReference type="EMBL" id="JAULJE010000020">
    <property type="protein sequence ID" value="KAK1331484.1"/>
    <property type="molecule type" value="Genomic_DNA"/>
</dbReference>
<name>A0AA40LGZ1_CNENI</name>
<evidence type="ECO:0000313" key="2">
    <source>
        <dbReference type="EMBL" id="KAK1331484.1"/>
    </source>
</evidence>
<organism evidence="2 3">
    <name type="scientific">Cnephaeus nilssonii</name>
    <name type="common">Northern bat</name>
    <name type="synonym">Eptesicus nilssonii</name>
    <dbReference type="NCBI Taxonomy" id="3371016"/>
    <lineage>
        <taxon>Eukaryota</taxon>
        <taxon>Metazoa</taxon>
        <taxon>Chordata</taxon>
        <taxon>Craniata</taxon>
        <taxon>Vertebrata</taxon>
        <taxon>Euteleostomi</taxon>
        <taxon>Mammalia</taxon>
        <taxon>Eutheria</taxon>
        <taxon>Laurasiatheria</taxon>
        <taxon>Chiroptera</taxon>
        <taxon>Yangochiroptera</taxon>
        <taxon>Vespertilionidae</taxon>
        <taxon>Cnephaeus</taxon>
    </lineage>
</organism>
<proteinExistence type="predicted"/>
<sequence length="197" mass="20722">MVIKTDELPAAAPADSAREPSSQAGGKGRPGSTGERGWGQGGARKGRLHRAERAGWFGVPRGPPPSLRAGLVASRRALYRAAPALKVTFTIAPSCGPGFARGVPERAAAAGTRASNCGDTCAHTRFRGAPPPPQMDRIGGPTPSVPRHWGALRSGVIDTCSFRHPSRQDPKRSLCTYCSPARKAPLGASRLGLWEER</sequence>
<comment type="caution">
    <text evidence="2">The sequence shown here is derived from an EMBL/GenBank/DDBJ whole genome shotgun (WGS) entry which is preliminary data.</text>
</comment>
<gene>
    <name evidence="2" type="ORF">QTO34_009441</name>
</gene>
<feature type="region of interest" description="Disordered" evidence="1">
    <location>
        <begin position="1"/>
        <end position="48"/>
    </location>
</feature>
<accession>A0AA40LGZ1</accession>
<dbReference type="AlphaFoldDB" id="A0AA40LGZ1"/>
<dbReference type="Proteomes" id="UP001177744">
    <property type="component" value="Unassembled WGS sequence"/>
</dbReference>